<organism evidence="1 2">
    <name type="scientific">Sedimentitalea nanhaiensis</name>
    <dbReference type="NCBI Taxonomy" id="999627"/>
    <lineage>
        <taxon>Bacteria</taxon>
        <taxon>Pseudomonadati</taxon>
        <taxon>Pseudomonadota</taxon>
        <taxon>Alphaproteobacteria</taxon>
        <taxon>Rhodobacterales</taxon>
        <taxon>Paracoccaceae</taxon>
        <taxon>Sedimentitalea</taxon>
    </lineage>
</organism>
<dbReference type="OrthoDB" id="661223at2"/>
<accession>A0A1I7BHT7</accession>
<gene>
    <name evidence="1" type="ORF">SAMN05216236_11068</name>
</gene>
<name>A0A1I7BHT7_9RHOB</name>
<dbReference type="AlphaFoldDB" id="A0A1I7BHT7"/>
<dbReference type="EMBL" id="FPAW01000010">
    <property type="protein sequence ID" value="SFT86734.1"/>
    <property type="molecule type" value="Genomic_DNA"/>
</dbReference>
<sequence length="210" mass="22531">MAVETRGVLFEYGISIPPLALVFQFNPQEITRSRTVTVKTGNAPGARGGYDFVSPLETARVSQGVEMQAESFSIDILLDATDALNEGNAVASTFGVQPQIDTLRSMAEPKNQGPGGVKVLSSLGLSGTRAFERQETASVLVFAWGMQLLPVFLTGVGQKEALHLPNLMPYRATMSLTMQVIESANPFFLADKVRQTMGTTLNLATGFQTG</sequence>
<evidence type="ECO:0000313" key="1">
    <source>
        <dbReference type="EMBL" id="SFT86734.1"/>
    </source>
</evidence>
<dbReference type="STRING" id="999627.SAMN05216236_11068"/>
<evidence type="ECO:0000313" key="2">
    <source>
        <dbReference type="Proteomes" id="UP000182466"/>
    </source>
</evidence>
<proteinExistence type="predicted"/>
<protein>
    <submittedName>
        <fullName evidence="1">Uncharacterized protein</fullName>
    </submittedName>
</protein>
<dbReference type="Proteomes" id="UP000182466">
    <property type="component" value="Unassembled WGS sequence"/>
</dbReference>
<dbReference type="eggNOG" id="ENOG502ZC5H">
    <property type="taxonomic scope" value="Bacteria"/>
</dbReference>
<keyword evidence="2" id="KW-1185">Reference proteome</keyword>
<dbReference type="RefSeq" id="WP_027264229.1">
    <property type="nucleotide sequence ID" value="NZ_FPAW01000010.1"/>
</dbReference>
<reference evidence="1 2" key="1">
    <citation type="submission" date="2016-10" db="EMBL/GenBank/DDBJ databases">
        <authorList>
            <person name="de Groot N.N."/>
        </authorList>
    </citation>
    <scope>NUCLEOTIDE SEQUENCE [LARGE SCALE GENOMIC DNA]</scope>
    <source>
        <strain evidence="1 2">CGMCC 1.10959</strain>
    </source>
</reference>